<evidence type="ECO:0000256" key="1">
    <source>
        <dbReference type="SAM" id="Phobius"/>
    </source>
</evidence>
<protein>
    <recommendedName>
        <fullName evidence="4">DUF3619 family protein</fullName>
    </recommendedName>
</protein>
<feature type="transmembrane region" description="Helical" evidence="1">
    <location>
        <begin position="50"/>
        <end position="71"/>
    </location>
</feature>
<sequence>MKDDAIRAMLTEASFPEPIGGSAAARERLMGTLRHHYPPEKSYATGQRSLWRPLGATALAMMMAVGIFLAWPEREAEAEPLPSEAQMQQLYDQHELTHAAYFLEKSPSS</sequence>
<dbReference type="EMBL" id="JACHGW010000003">
    <property type="protein sequence ID" value="MBB6051445.1"/>
    <property type="molecule type" value="Genomic_DNA"/>
</dbReference>
<keyword evidence="1" id="KW-0812">Transmembrane</keyword>
<organism evidence="2 3">
    <name type="scientific">Armatimonas rosea</name>
    <dbReference type="NCBI Taxonomy" id="685828"/>
    <lineage>
        <taxon>Bacteria</taxon>
        <taxon>Bacillati</taxon>
        <taxon>Armatimonadota</taxon>
        <taxon>Armatimonadia</taxon>
        <taxon>Armatimonadales</taxon>
        <taxon>Armatimonadaceae</taxon>
        <taxon>Armatimonas</taxon>
    </lineage>
</organism>
<keyword evidence="1" id="KW-0472">Membrane</keyword>
<proteinExistence type="predicted"/>
<evidence type="ECO:0000313" key="2">
    <source>
        <dbReference type="EMBL" id="MBB6051445.1"/>
    </source>
</evidence>
<dbReference type="RefSeq" id="WP_184198413.1">
    <property type="nucleotide sequence ID" value="NZ_JACHGW010000003.1"/>
</dbReference>
<keyword evidence="1" id="KW-1133">Transmembrane helix</keyword>
<dbReference type="AlphaFoldDB" id="A0A7W9SS87"/>
<name>A0A7W9SS87_ARMRO</name>
<evidence type="ECO:0008006" key="4">
    <source>
        <dbReference type="Google" id="ProtNLM"/>
    </source>
</evidence>
<reference evidence="2 3" key="1">
    <citation type="submission" date="2020-08" db="EMBL/GenBank/DDBJ databases">
        <title>Genomic Encyclopedia of Type Strains, Phase IV (KMG-IV): sequencing the most valuable type-strain genomes for metagenomic binning, comparative biology and taxonomic classification.</title>
        <authorList>
            <person name="Goeker M."/>
        </authorList>
    </citation>
    <scope>NUCLEOTIDE SEQUENCE [LARGE SCALE GENOMIC DNA]</scope>
    <source>
        <strain evidence="2 3">DSM 23562</strain>
    </source>
</reference>
<keyword evidence="3" id="KW-1185">Reference proteome</keyword>
<evidence type="ECO:0000313" key="3">
    <source>
        <dbReference type="Proteomes" id="UP000520814"/>
    </source>
</evidence>
<accession>A0A7W9SS87</accession>
<comment type="caution">
    <text evidence="2">The sequence shown here is derived from an EMBL/GenBank/DDBJ whole genome shotgun (WGS) entry which is preliminary data.</text>
</comment>
<dbReference type="Proteomes" id="UP000520814">
    <property type="component" value="Unassembled WGS sequence"/>
</dbReference>
<gene>
    <name evidence="2" type="ORF">HNQ39_003255</name>
</gene>